<keyword evidence="2" id="KW-1185">Reference proteome</keyword>
<sequence>MSLLLGSEGSDVQVQPMQHDDHLFMRQAQELVRGEEERLRAQNRREAQLRRNKMRPSVRTGLSANFLEEREDDSDYYNAIVFSSFRPNTIHIAI</sequence>
<evidence type="ECO:0000256" key="1">
    <source>
        <dbReference type="SAM" id="Coils"/>
    </source>
</evidence>
<evidence type="ECO:0000313" key="3">
    <source>
        <dbReference type="WBParaSite" id="PgR183X_g004_t01"/>
    </source>
</evidence>
<name>A0A915CGU3_PARUN</name>
<dbReference type="WBParaSite" id="PgR183X_g004_t01">
    <property type="protein sequence ID" value="PgR183X_g004_t01"/>
    <property type="gene ID" value="PgR183X_g004"/>
</dbReference>
<evidence type="ECO:0000313" key="2">
    <source>
        <dbReference type="Proteomes" id="UP000887569"/>
    </source>
</evidence>
<reference evidence="3" key="1">
    <citation type="submission" date="2022-11" db="UniProtKB">
        <authorList>
            <consortium name="WormBaseParasite"/>
        </authorList>
    </citation>
    <scope>IDENTIFICATION</scope>
</reference>
<proteinExistence type="predicted"/>
<dbReference type="Proteomes" id="UP000887569">
    <property type="component" value="Unplaced"/>
</dbReference>
<keyword evidence="1" id="KW-0175">Coiled coil</keyword>
<organism evidence="2 3">
    <name type="scientific">Parascaris univalens</name>
    <name type="common">Nematode worm</name>
    <dbReference type="NCBI Taxonomy" id="6257"/>
    <lineage>
        <taxon>Eukaryota</taxon>
        <taxon>Metazoa</taxon>
        <taxon>Ecdysozoa</taxon>
        <taxon>Nematoda</taxon>
        <taxon>Chromadorea</taxon>
        <taxon>Rhabditida</taxon>
        <taxon>Spirurina</taxon>
        <taxon>Ascaridomorpha</taxon>
        <taxon>Ascaridoidea</taxon>
        <taxon>Ascarididae</taxon>
        <taxon>Parascaris</taxon>
    </lineage>
</organism>
<dbReference type="AlphaFoldDB" id="A0A915CGU3"/>
<protein>
    <submittedName>
        <fullName evidence="3">IBB domain-containing protein</fullName>
    </submittedName>
</protein>
<feature type="coiled-coil region" evidence="1">
    <location>
        <begin position="25"/>
        <end position="52"/>
    </location>
</feature>
<accession>A0A915CGU3</accession>